<dbReference type="EMBL" id="FNHE01000008">
    <property type="protein sequence ID" value="SDM75735.1"/>
    <property type="molecule type" value="Genomic_DNA"/>
</dbReference>
<dbReference type="STRING" id="1137991.SAMN05660642_03263"/>
<dbReference type="PANTHER" id="PTHR22642:SF2">
    <property type="entry name" value="PROTEIN LONG AFTER FAR-RED 3"/>
    <property type="match status" value="1"/>
</dbReference>
<dbReference type="OrthoDB" id="3173428at2"/>
<name>A0A1G9VV18_9ACTN</name>
<dbReference type="PANTHER" id="PTHR22642">
    <property type="entry name" value="IMIDAZOLONEPROPIONASE"/>
    <property type="match status" value="1"/>
</dbReference>
<dbReference type="Gene3D" id="3.10.310.70">
    <property type="match status" value="1"/>
</dbReference>
<dbReference type="CDD" id="cd01300">
    <property type="entry name" value="YtcJ_like"/>
    <property type="match status" value="1"/>
</dbReference>
<dbReference type="InterPro" id="IPR033932">
    <property type="entry name" value="YtcJ-like"/>
</dbReference>
<dbReference type="GO" id="GO:0016810">
    <property type="term" value="F:hydrolase activity, acting on carbon-nitrogen (but not peptide) bonds"/>
    <property type="evidence" value="ECO:0007669"/>
    <property type="project" value="InterPro"/>
</dbReference>
<sequence>MDADLVLTTDTVHTLTGGGPPVEAVAIAGGLVVATGTRRDVAGWRGARTEVVDLGPGTLTPGLTDGHLHPVMGLQLTADVDLSGARSLEEAQDLLAAAASGRDPDAWVQAWGLDPNLFGGSPVTNAPLEAAVGGRPAFVRLFDAHSALATDRALRIAGVDGPRSFAQRAVVVCDGSDRPTGLLLEAAAMDLVQDHVPLDPLPVRARQLHELLAAMAATGLTGGHVMDLLGDSRAVVAAAEEAQDLPLRLRFAPWCLPGVDADGLAELVELQGRGGRRWAVGGVKFMIDGTIDNGTAWLEQPDALGESTESFWPEPAEYARAVRALAAAGVPTATHAIGDAGVRHALSALAGLDRPTAGAHRIEHIETLPSALIGAFVRQGVVASMQPTHCTHFTRADHTDNWSTRLGPERAGRAWRCRDLRDAGVPLVLGSDWPVAPFDPRRVLADAQLRRPAGEPDVAPVQPHQGLTPLMALEGYTTQAAWAAGEAGCSGRIAPGMRADLTAFAVDPLQAPPDELADAPVVLTTVGGSIVHRGATVSG</sequence>
<dbReference type="Gene3D" id="3.20.20.140">
    <property type="entry name" value="Metal-dependent hydrolases"/>
    <property type="match status" value="1"/>
</dbReference>
<reference evidence="3" key="1">
    <citation type="submission" date="2016-10" db="EMBL/GenBank/DDBJ databases">
        <authorList>
            <person name="Varghese N."/>
            <person name="Submissions S."/>
        </authorList>
    </citation>
    <scope>NUCLEOTIDE SEQUENCE [LARGE SCALE GENOMIC DNA]</scope>
    <source>
        <strain evidence="3">DSM 45419</strain>
    </source>
</reference>
<protein>
    <recommendedName>
        <fullName evidence="1">Amidohydrolase 3 domain-containing protein</fullName>
    </recommendedName>
</protein>
<dbReference type="Gene3D" id="2.30.40.10">
    <property type="entry name" value="Urease, subunit C, domain 1"/>
    <property type="match status" value="1"/>
</dbReference>
<accession>A0A1G9VV18</accession>
<evidence type="ECO:0000313" key="2">
    <source>
        <dbReference type="EMBL" id="SDM75735.1"/>
    </source>
</evidence>
<organism evidence="2 3">
    <name type="scientific">Geodermatophilus siccatus</name>
    <dbReference type="NCBI Taxonomy" id="1137991"/>
    <lineage>
        <taxon>Bacteria</taxon>
        <taxon>Bacillati</taxon>
        <taxon>Actinomycetota</taxon>
        <taxon>Actinomycetes</taxon>
        <taxon>Geodermatophilales</taxon>
        <taxon>Geodermatophilaceae</taxon>
        <taxon>Geodermatophilus</taxon>
    </lineage>
</organism>
<dbReference type="InterPro" id="IPR011059">
    <property type="entry name" value="Metal-dep_hydrolase_composite"/>
</dbReference>
<dbReference type="SUPFAM" id="SSF51338">
    <property type="entry name" value="Composite domain of metallo-dependent hydrolases"/>
    <property type="match status" value="1"/>
</dbReference>
<keyword evidence="3" id="KW-1185">Reference proteome</keyword>
<evidence type="ECO:0000313" key="3">
    <source>
        <dbReference type="Proteomes" id="UP000198680"/>
    </source>
</evidence>
<proteinExistence type="predicted"/>
<gene>
    <name evidence="2" type="ORF">SAMN05660642_03263</name>
</gene>
<dbReference type="InterPro" id="IPR013108">
    <property type="entry name" value="Amidohydro_3"/>
</dbReference>
<evidence type="ECO:0000259" key="1">
    <source>
        <dbReference type="Pfam" id="PF07969"/>
    </source>
</evidence>
<dbReference type="AlphaFoldDB" id="A0A1G9VV18"/>
<dbReference type="Proteomes" id="UP000198680">
    <property type="component" value="Unassembled WGS sequence"/>
</dbReference>
<dbReference type="RefSeq" id="WP_091220618.1">
    <property type="nucleotide sequence ID" value="NZ_FNHE01000008.1"/>
</dbReference>
<feature type="domain" description="Amidohydrolase 3" evidence="1">
    <location>
        <begin position="50"/>
        <end position="532"/>
    </location>
</feature>
<dbReference type="InterPro" id="IPR032466">
    <property type="entry name" value="Metal_Hydrolase"/>
</dbReference>
<dbReference type="Pfam" id="PF07969">
    <property type="entry name" value="Amidohydro_3"/>
    <property type="match status" value="1"/>
</dbReference>
<dbReference type="SUPFAM" id="SSF51556">
    <property type="entry name" value="Metallo-dependent hydrolases"/>
    <property type="match status" value="1"/>
</dbReference>